<dbReference type="Gene3D" id="3.40.640.10">
    <property type="entry name" value="Type I PLP-dependent aspartate aminotransferase-like (Major domain)"/>
    <property type="match status" value="1"/>
</dbReference>
<organism evidence="9 10">
    <name type="scientific">Staphylococcus ratti</name>
    <dbReference type="NCBI Taxonomy" id="2892440"/>
    <lineage>
        <taxon>Bacteria</taxon>
        <taxon>Bacillati</taxon>
        <taxon>Bacillota</taxon>
        <taxon>Bacilli</taxon>
        <taxon>Bacillales</taxon>
        <taxon>Staphylococcaceae</taxon>
        <taxon>Staphylococcus</taxon>
    </lineage>
</organism>
<dbReference type="InterPro" id="IPR005815">
    <property type="entry name" value="BioA"/>
</dbReference>
<dbReference type="PANTHER" id="PTHR42684">
    <property type="entry name" value="ADENOSYLMETHIONINE-8-AMINO-7-OXONONANOATE AMINOTRANSFERASE"/>
    <property type="match status" value="1"/>
</dbReference>
<evidence type="ECO:0000256" key="3">
    <source>
        <dbReference type="ARBA" id="ARBA00022576"/>
    </source>
</evidence>
<feature type="binding site" evidence="8">
    <location>
        <position position="256"/>
    </location>
    <ligand>
        <name>pyridoxal 5'-phosphate</name>
        <dbReference type="ChEBI" id="CHEBI:597326"/>
    </ligand>
</feature>
<dbReference type="EMBL" id="CP086654">
    <property type="protein sequence ID" value="UEX90226.1"/>
    <property type="molecule type" value="Genomic_DNA"/>
</dbReference>
<keyword evidence="2 8" id="KW-0963">Cytoplasm</keyword>
<dbReference type="InterPro" id="IPR015421">
    <property type="entry name" value="PyrdxlP-dep_Trfase_major"/>
</dbReference>
<dbReference type="InterPro" id="IPR049704">
    <property type="entry name" value="Aminotrans_3_PPA_site"/>
</dbReference>
<dbReference type="PIRSF" id="PIRSF000521">
    <property type="entry name" value="Transaminase_4ab_Lys_Orn"/>
    <property type="match status" value="1"/>
</dbReference>
<keyword evidence="3 8" id="KW-0032">Aminotransferase</keyword>
<evidence type="ECO:0000256" key="4">
    <source>
        <dbReference type="ARBA" id="ARBA00022679"/>
    </source>
</evidence>
<dbReference type="SUPFAM" id="SSF53383">
    <property type="entry name" value="PLP-dependent transferases"/>
    <property type="match status" value="1"/>
</dbReference>
<feature type="binding site" evidence="8">
    <location>
        <position position="320"/>
    </location>
    <ligand>
        <name>substrate</name>
    </ligand>
</feature>
<dbReference type="Gene3D" id="3.90.1150.10">
    <property type="entry name" value="Aspartate Aminotransferase, domain 1"/>
    <property type="match status" value="1"/>
</dbReference>
<evidence type="ECO:0000256" key="5">
    <source>
        <dbReference type="ARBA" id="ARBA00022691"/>
    </source>
</evidence>
<proteinExistence type="inferred from homology"/>
<protein>
    <recommendedName>
        <fullName evidence="8">Adenosylmethionine-8-amino-7-oxononanoate aminotransferase</fullName>
        <ecNumber evidence="8">2.6.1.62</ecNumber>
    </recommendedName>
    <alternativeName>
        <fullName evidence="8">7,8-diamino-pelargonic acid aminotransferase</fullName>
        <shortName evidence="8">DAPA AT</shortName>
        <shortName evidence="8">DAPA aminotransferase</shortName>
    </alternativeName>
    <alternativeName>
        <fullName evidence="8">7,8-diaminononanoate synthase</fullName>
        <shortName evidence="8">DANS</shortName>
    </alternativeName>
    <alternativeName>
        <fullName evidence="8">Diaminopelargonic acid synthase</fullName>
    </alternativeName>
</protein>
<comment type="cofactor">
    <cofactor evidence="1 8">
        <name>pyridoxal 5'-phosphate</name>
        <dbReference type="ChEBI" id="CHEBI:597326"/>
    </cofactor>
</comment>
<feature type="binding site" evidence="8">
    <location>
        <begin position="115"/>
        <end position="116"/>
    </location>
    <ligand>
        <name>pyridoxal 5'-phosphate</name>
        <dbReference type="ChEBI" id="CHEBI:597326"/>
    </ligand>
</feature>
<comment type="subunit">
    <text evidence="8">Homodimer.</text>
</comment>
<sequence length="448" mass="50589">MKHQTLVDKNLEYVWHPFTQMGVYRQHDPIIIEKGKGSYLYDTKGRRYLDGYASLWVNVHGHNNKRLNKAIEKQLKSISHSTLLGSSNIPSILLAEKLVEITPASLRKVFYSDTGSAAVEIAIKMAYQYWKNIDPVKYRKKNKFVTLKNGYHGDTIGSVSVGGIETFHQIFNDLIFENIQVACPSFYHSQYLTEEALRDAVLSQIEHVLRTRADEIVGVVMEPLVQGATGLFVHPEGFLKGVEQLCRKYNVLMIVDEVATGFGRTGALFACEHENVEPDIMCLGKAITGGYLPLAATLTSQRIYEAFLSDQHGLKTFFHGHTYTGNQVVCALALENIQMIEENKLIRHIQKTSKVLDKQLRQLATHPHVGNVRGRGLMYAVELVADADKKMPLAIATVERIISECKRRGLMIRNLENIVTFVPVLSMSKREIKKMTSIFENVLLDVLE</sequence>
<dbReference type="EC" id="2.6.1.62" evidence="8"/>
<feature type="binding site" evidence="8">
    <location>
        <position position="285"/>
    </location>
    <ligand>
        <name>substrate</name>
    </ligand>
</feature>
<comment type="pathway">
    <text evidence="8">Cofactor biosynthesis; biotin biosynthesis; 7,8-diaminononanoate from 8-amino-7-oxononanoate (SAM route): step 1/1.</text>
</comment>
<dbReference type="PROSITE" id="PS00600">
    <property type="entry name" value="AA_TRANSFER_CLASS_3"/>
    <property type="match status" value="1"/>
</dbReference>
<evidence type="ECO:0000256" key="1">
    <source>
        <dbReference type="ARBA" id="ARBA00001933"/>
    </source>
</evidence>
<dbReference type="HAMAP" id="MF_00834">
    <property type="entry name" value="BioA"/>
    <property type="match status" value="1"/>
</dbReference>
<evidence type="ECO:0000256" key="7">
    <source>
        <dbReference type="ARBA" id="ARBA00022898"/>
    </source>
</evidence>
<comment type="caution">
    <text evidence="8">Lacks conserved residue(s) required for the propagation of feature annotation.</text>
</comment>
<feature type="binding site" evidence="8">
    <location>
        <position position="413"/>
    </location>
    <ligand>
        <name>substrate</name>
    </ligand>
</feature>
<dbReference type="PANTHER" id="PTHR42684:SF17">
    <property type="entry name" value="ADENOSYLMETHIONINE-8-AMINO-7-OXONONANOATE AMINOTRANSFERASE"/>
    <property type="match status" value="1"/>
</dbReference>
<feature type="binding site" evidence="8">
    <location>
        <begin position="321"/>
        <end position="322"/>
    </location>
    <ligand>
        <name>pyridoxal 5'-phosphate</name>
        <dbReference type="ChEBI" id="CHEBI:597326"/>
    </ligand>
</feature>
<dbReference type="CDD" id="cd00610">
    <property type="entry name" value="OAT_like"/>
    <property type="match status" value="1"/>
</dbReference>
<keyword evidence="5 8" id="KW-0949">S-adenosyl-L-methionine</keyword>
<dbReference type="RefSeq" id="WP_229292723.1">
    <property type="nucleotide sequence ID" value="NZ_CP086654.1"/>
</dbReference>
<comment type="catalytic activity">
    <reaction evidence="8">
        <text>(8S)-8-amino-7-oxononanoate + S-adenosyl-L-methionine = S-adenosyl-4-methylsulfanyl-2-oxobutanoate + (7R,8S)-7,8-diammoniononanoate</text>
        <dbReference type="Rhea" id="RHEA:16861"/>
        <dbReference type="ChEBI" id="CHEBI:16490"/>
        <dbReference type="ChEBI" id="CHEBI:59789"/>
        <dbReference type="ChEBI" id="CHEBI:149468"/>
        <dbReference type="ChEBI" id="CHEBI:149469"/>
        <dbReference type="EC" id="2.6.1.62"/>
    </reaction>
</comment>
<evidence type="ECO:0000256" key="6">
    <source>
        <dbReference type="ARBA" id="ARBA00022756"/>
    </source>
</evidence>
<keyword evidence="7 8" id="KW-0663">Pyridoxal phosphate</keyword>
<evidence type="ECO:0000256" key="8">
    <source>
        <dbReference type="HAMAP-Rule" id="MF_00834"/>
    </source>
</evidence>
<dbReference type="Pfam" id="PF00202">
    <property type="entry name" value="Aminotran_3"/>
    <property type="match status" value="1"/>
</dbReference>
<feature type="site" description="Participates in the substrate recognition with KAPA and in a stacking interaction with the adenine ring of SAM" evidence="8">
    <location>
        <position position="18"/>
    </location>
</feature>
<evidence type="ECO:0000313" key="9">
    <source>
        <dbReference type="EMBL" id="UEX90226.1"/>
    </source>
</evidence>
<comment type="function">
    <text evidence="8">Catalyzes the transfer of the alpha-amino group from S-adenosyl-L-methionine (SAM) to 7-keto-8-aminopelargonic acid (KAPA) to form 7,8-diaminopelargonic acid (DAPA). It is the only aminotransferase known to utilize SAM as an amino donor.</text>
</comment>
<dbReference type="Proteomes" id="UP001197626">
    <property type="component" value="Chromosome"/>
</dbReference>
<keyword evidence="6 8" id="KW-0093">Biotin biosynthesis</keyword>
<comment type="similarity">
    <text evidence="8">Belongs to the class-III pyridoxal-phosphate-dependent aminotransferase family. BioA subfamily.</text>
</comment>
<dbReference type="InterPro" id="IPR005814">
    <property type="entry name" value="Aminotrans_3"/>
</dbReference>
<feature type="binding site" evidence="8">
    <location>
        <position position="151"/>
    </location>
    <ligand>
        <name>substrate</name>
    </ligand>
</feature>
<dbReference type="InterPro" id="IPR015422">
    <property type="entry name" value="PyrdxlP-dep_Trfase_small"/>
</dbReference>
<evidence type="ECO:0000313" key="10">
    <source>
        <dbReference type="Proteomes" id="UP001197626"/>
    </source>
</evidence>
<dbReference type="NCBIfam" id="TIGR00508">
    <property type="entry name" value="bioA"/>
    <property type="match status" value="1"/>
</dbReference>
<evidence type="ECO:0000256" key="2">
    <source>
        <dbReference type="ARBA" id="ARBA00022490"/>
    </source>
</evidence>
<keyword evidence="4 8" id="KW-0808">Transferase</keyword>
<comment type="subcellular location">
    <subcellularLocation>
        <location evidence="8">Cytoplasm</location>
    </subcellularLocation>
</comment>
<dbReference type="GO" id="GO:0004015">
    <property type="term" value="F:adenosylmethionine-8-amino-7-oxononanoate transaminase activity"/>
    <property type="evidence" value="ECO:0007669"/>
    <property type="project" value="UniProtKB-EC"/>
</dbReference>
<reference evidence="9 10" key="1">
    <citation type="journal article" date="2022" name="Pathogens">
        <title>Staphylococcus ratti sp. nov. Isolated from a Lab Rat.</title>
        <authorList>
            <person name="Kovarovic V."/>
            <person name="Sedlacek I."/>
            <person name="Petras P."/>
            <person name="Kralova S."/>
            <person name="Maslanova I."/>
            <person name="Svec P."/>
            <person name="Neumann-Schaal M."/>
            <person name="Botka T."/>
            <person name="Gelbicova T."/>
            <person name="Stankova E."/>
            <person name="Doskar J."/>
            <person name="Pantucek R."/>
        </authorList>
    </citation>
    <scope>NUCLEOTIDE SEQUENCE [LARGE SCALE GENOMIC DNA]</scope>
    <source>
        <strain evidence="9 10">CCM 9025</strain>
    </source>
</reference>
<accession>A0ABY3PD19</accession>
<gene>
    <name evidence="8 9" type="primary">bioA</name>
    <name evidence="9" type="ORF">LN051_00700</name>
</gene>
<feature type="modified residue" description="N6-(pyridoxal phosphate)lysine" evidence="8">
    <location>
        <position position="285"/>
    </location>
</feature>
<dbReference type="InterPro" id="IPR015424">
    <property type="entry name" value="PyrdxlP-dep_Trfase"/>
</dbReference>
<keyword evidence="10" id="KW-1185">Reference proteome</keyword>
<name>A0ABY3PD19_9STAP</name>